<reference evidence="3 5" key="2">
    <citation type="submission" date="2018-09" db="EMBL/GenBank/DDBJ databases">
        <title>Yersinia kristensenii subsp. rochesterensis subsp. nov., Isolated from Human Feces.</title>
        <authorList>
            <person name="Cunningham S.A."/>
            <person name="Jeraldo P."/>
            <person name="Patel R."/>
        </authorList>
    </citation>
    <scope>NUCLEOTIDE SEQUENCE [LARGE SCALE GENOMIC DNA]</scope>
    <source>
        <strain evidence="3 5">ATCC BAA-2637</strain>
    </source>
</reference>
<feature type="transmembrane region" description="Helical" evidence="1">
    <location>
        <begin position="21"/>
        <end position="41"/>
    </location>
</feature>
<reference evidence="2 4" key="1">
    <citation type="journal article" date="2015" name="Genome Announc.">
        <title>Thirty-Two Complete Genome Assemblies of Nine Yersinia Species, Including Y. pestis, Y. pseudotuberculosis, and Y. enterocolitica.</title>
        <authorList>
            <person name="Johnson S.L."/>
            <person name="Daligault H.E."/>
            <person name="Davenport K.W."/>
            <person name="Jaissle J."/>
            <person name="Frey K.G."/>
            <person name="Ladner J.T."/>
            <person name="Broomall S.M."/>
            <person name="Bishop-Lilly K.A."/>
            <person name="Bruce D.C."/>
            <person name="Coyne S.R."/>
            <person name="Gibbons H.S."/>
            <person name="Lo C.C."/>
            <person name="Munk A.C."/>
            <person name="Rosenzweig C.N."/>
            <person name="Koroleva G.I."/>
            <person name="Palacios G.F."/>
            <person name="Redden C.L."/>
            <person name="Xu Y."/>
            <person name="Minogue T.D."/>
            <person name="Chain P.S."/>
        </authorList>
    </citation>
    <scope>NUCLEOTIDE SEQUENCE [LARGE SCALE GENOMIC DNA]</scope>
    <source>
        <strain evidence="2 4">Y231</strain>
    </source>
</reference>
<protein>
    <submittedName>
        <fullName evidence="3">TadE/TadG family protein</fullName>
    </submittedName>
    <submittedName>
        <fullName evidence="2">von Willebrand factor type A domain protein</fullName>
    </submittedName>
</protein>
<dbReference type="Proteomes" id="UP000031883">
    <property type="component" value="Chromosome"/>
</dbReference>
<evidence type="ECO:0000313" key="4">
    <source>
        <dbReference type="Proteomes" id="UP000031883"/>
    </source>
</evidence>
<evidence type="ECO:0000313" key="5">
    <source>
        <dbReference type="Proteomes" id="UP000265864"/>
    </source>
</evidence>
<keyword evidence="1" id="KW-1133">Transmembrane helix</keyword>
<evidence type="ECO:0000313" key="2">
    <source>
        <dbReference type="EMBL" id="AJJ36180.1"/>
    </source>
</evidence>
<evidence type="ECO:0000313" key="3">
    <source>
        <dbReference type="EMBL" id="AYD45274.1"/>
    </source>
</evidence>
<dbReference type="AlphaFoldDB" id="A0A8D4ST24"/>
<evidence type="ECO:0000256" key="1">
    <source>
        <dbReference type="SAM" id="Phobius"/>
    </source>
</evidence>
<proteinExistence type="predicted"/>
<keyword evidence="4" id="KW-1185">Reference proteome</keyword>
<name>A0A8D4ST24_9GAMM</name>
<dbReference type="GeneID" id="82552477"/>
<keyword evidence="1" id="KW-0472">Membrane</keyword>
<dbReference type="SUPFAM" id="SSF53300">
    <property type="entry name" value="vWA-like"/>
    <property type="match status" value="1"/>
</dbReference>
<dbReference type="Proteomes" id="UP000265864">
    <property type="component" value="Chromosome"/>
</dbReference>
<sequence>MLEKNITFINIQRLIKNESGAILLPFIILLPFFIGLIFVSFEISLFIQKKAKLSDAIEQAALALTVENNDNPDAIQEQKNNALVSSYARAYLPLEEFSTPRIVIDKSTNHLQYNVAITMNYPALFLNKTALTSTNSNINITDSGAAKKYISNHSEPTDVVFVADYSGSMNESFEHSEKTESKIESLRKILKKLNDKIDNNDVINVIGFAPFSWGSKKIIKNEMFCHYPFVPKKYRSKGNYLSRYTASGLKKFNGLEQLGDILNTEYGKLNQDTDKVTFVKDKIERIMIDDKNKSKAVSFFRYATFIDYAVIIWTIIADNIDYEQTIDSISHKTEERNINIPISDVLNNEFCLKNLDTHIIEKSNMTDSVLSNVVNFDVGGATLISSGILVGNNIFKETNNNHKKLMIILSDGDDSNHINANLPEDYKDKNYFNITKTLIEKGMCEKIKKNNIRMVFIGIGYVPREDIDWKKCVGENNFYLAQNAHELEQDLEQALLANDEVGRNIPKN</sequence>
<dbReference type="EMBL" id="CP032482">
    <property type="protein sequence ID" value="AYD45274.1"/>
    <property type="molecule type" value="Genomic_DNA"/>
</dbReference>
<dbReference type="RefSeq" id="WP_038639010.1">
    <property type="nucleotide sequence ID" value="NZ_CP008955.1"/>
</dbReference>
<dbReference type="EMBL" id="CP009997">
    <property type="protein sequence ID" value="AJJ36180.1"/>
    <property type="molecule type" value="Genomic_DNA"/>
</dbReference>
<dbReference type="Gene3D" id="3.40.50.410">
    <property type="entry name" value="von Willebrand factor, type A domain"/>
    <property type="match status" value="1"/>
</dbReference>
<keyword evidence="1" id="KW-0812">Transmembrane</keyword>
<gene>
    <name evidence="2" type="ORF">CH54_3141</name>
    <name evidence="3" type="ORF">DXZ79_17210</name>
</gene>
<accession>A0A8D4ST24</accession>
<organism evidence="3 5">
    <name type="scientific">Yersinia rochesterensis</name>
    <dbReference type="NCBI Taxonomy" id="1604335"/>
    <lineage>
        <taxon>Bacteria</taxon>
        <taxon>Pseudomonadati</taxon>
        <taxon>Pseudomonadota</taxon>
        <taxon>Gammaproteobacteria</taxon>
        <taxon>Enterobacterales</taxon>
        <taxon>Yersiniaceae</taxon>
        <taxon>Yersinia</taxon>
    </lineage>
</organism>
<dbReference type="InterPro" id="IPR036465">
    <property type="entry name" value="vWFA_dom_sf"/>
</dbReference>